<dbReference type="PANTHER" id="PTHR36765:SF1">
    <property type="entry name" value="EXPRESSED PROTEIN"/>
    <property type="match status" value="1"/>
</dbReference>
<accession>A0AAV8TFF8</accession>
<keyword evidence="3" id="KW-1185">Reference proteome</keyword>
<evidence type="ECO:0000313" key="2">
    <source>
        <dbReference type="EMBL" id="KAJ8765626.1"/>
    </source>
</evidence>
<gene>
    <name evidence="2" type="ORF">K2173_014748</name>
</gene>
<reference evidence="2 3" key="1">
    <citation type="submission" date="2021-09" db="EMBL/GenBank/DDBJ databases">
        <title>Genomic insights and catalytic innovation underlie evolution of tropane alkaloids biosynthesis.</title>
        <authorList>
            <person name="Wang Y.-J."/>
            <person name="Tian T."/>
            <person name="Huang J.-P."/>
            <person name="Huang S.-X."/>
        </authorList>
    </citation>
    <scope>NUCLEOTIDE SEQUENCE [LARGE SCALE GENOMIC DNA]</scope>
    <source>
        <strain evidence="2">KIB-2018</strain>
        <tissue evidence="2">Leaf</tissue>
    </source>
</reference>
<dbReference type="EMBL" id="JAIWQS010000005">
    <property type="protein sequence ID" value="KAJ8765626.1"/>
    <property type="molecule type" value="Genomic_DNA"/>
</dbReference>
<sequence length="171" mass="18328">MGGPTSSGSSSEEDENWKAAIKSIASTTVFGLQASGTVSNGSKSRAVAPEAEPGGENGQKAQKVKHYQIKAQKLLDQILEKTLMVVKDSNDDTAVTTGAATNDEGVRLFKNSSAGIVFDHKDEIQRPTKRPRILPGLDIDQNSRKKKTPIYSCGQHGHNCCSKDRVSKSIS</sequence>
<proteinExistence type="predicted"/>
<dbReference type="PANTHER" id="PTHR36765">
    <property type="entry name" value="EXPRESSED PROTEIN"/>
    <property type="match status" value="1"/>
</dbReference>
<protein>
    <submittedName>
        <fullName evidence="2">Uncharacterized protein</fullName>
    </submittedName>
</protein>
<feature type="region of interest" description="Disordered" evidence="1">
    <location>
        <begin position="125"/>
        <end position="171"/>
    </location>
</feature>
<dbReference type="Proteomes" id="UP001159364">
    <property type="component" value="Linkage Group LG05"/>
</dbReference>
<organism evidence="2 3">
    <name type="scientific">Erythroxylum novogranatense</name>
    <dbReference type="NCBI Taxonomy" id="1862640"/>
    <lineage>
        <taxon>Eukaryota</taxon>
        <taxon>Viridiplantae</taxon>
        <taxon>Streptophyta</taxon>
        <taxon>Embryophyta</taxon>
        <taxon>Tracheophyta</taxon>
        <taxon>Spermatophyta</taxon>
        <taxon>Magnoliopsida</taxon>
        <taxon>eudicotyledons</taxon>
        <taxon>Gunneridae</taxon>
        <taxon>Pentapetalae</taxon>
        <taxon>rosids</taxon>
        <taxon>fabids</taxon>
        <taxon>Malpighiales</taxon>
        <taxon>Erythroxylaceae</taxon>
        <taxon>Erythroxylum</taxon>
    </lineage>
</organism>
<dbReference type="AlphaFoldDB" id="A0AAV8TFF8"/>
<evidence type="ECO:0000313" key="3">
    <source>
        <dbReference type="Proteomes" id="UP001159364"/>
    </source>
</evidence>
<comment type="caution">
    <text evidence="2">The sequence shown here is derived from an EMBL/GenBank/DDBJ whole genome shotgun (WGS) entry which is preliminary data.</text>
</comment>
<name>A0AAV8TFF8_9ROSI</name>
<feature type="region of interest" description="Disordered" evidence="1">
    <location>
        <begin position="35"/>
        <end position="63"/>
    </location>
</feature>
<evidence type="ECO:0000256" key="1">
    <source>
        <dbReference type="SAM" id="MobiDB-lite"/>
    </source>
</evidence>
<feature type="compositionally biased region" description="Basic and acidic residues" evidence="1">
    <location>
        <begin position="161"/>
        <end position="171"/>
    </location>
</feature>